<evidence type="ECO:0000256" key="3">
    <source>
        <dbReference type="ARBA" id="ARBA00022664"/>
    </source>
</evidence>
<evidence type="ECO:0000256" key="1">
    <source>
        <dbReference type="ARBA" id="ARBA00004123"/>
    </source>
</evidence>
<dbReference type="CDD" id="cd21373">
    <property type="entry name" value="cwf21_SRRM2-like"/>
    <property type="match status" value="1"/>
</dbReference>
<dbReference type="Pfam" id="PF08312">
    <property type="entry name" value="cwf21"/>
    <property type="match status" value="1"/>
</dbReference>
<accession>A0AAN9TLL3</accession>
<dbReference type="InterPro" id="IPR051372">
    <property type="entry name" value="CWC21"/>
</dbReference>
<keyword evidence="9" id="KW-1185">Reference proteome</keyword>
<reference evidence="8 9" key="1">
    <citation type="submission" date="2024-03" db="EMBL/GenBank/DDBJ databases">
        <title>Adaptation during the transition from Ophiocordyceps entomopathogen to insect associate is accompanied by gene loss and intensified selection.</title>
        <authorList>
            <person name="Ward C.M."/>
            <person name="Onetto C.A."/>
            <person name="Borneman A.R."/>
        </authorList>
    </citation>
    <scope>NUCLEOTIDE SEQUENCE [LARGE SCALE GENOMIC DNA]</scope>
    <source>
        <strain evidence="8">AWRI1</strain>
        <tissue evidence="8">Single Adult Female</tissue>
    </source>
</reference>
<feature type="domain" description="CWF21" evidence="7">
    <location>
        <begin position="54"/>
        <end position="99"/>
    </location>
</feature>
<dbReference type="GO" id="GO:0006397">
    <property type="term" value="P:mRNA processing"/>
    <property type="evidence" value="ECO:0007669"/>
    <property type="project" value="UniProtKB-KW"/>
</dbReference>
<evidence type="ECO:0000256" key="5">
    <source>
        <dbReference type="ARBA" id="ARBA00023187"/>
    </source>
</evidence>
<dbReference type="GO" id="GO:0005681">
    <property type="term" value="C:spliceosomal complex"/>
    <property type="evidence" value="ECO:0007669"/>
    <property type="project" value="UniProtKB-KW"/>
</dbReference>
<keyword evidence="3" id="KW-0507">mRNA processing</keyword>
<dbReference type="EMBL" id="JBBCAQ010000017">
    <property type="protein sequence ID" value="KAK7597839.1"/>
    <property type="molecule type" value="Genomic_DNA"/>
</dbReference>
<dbReference type="PANTHER" id="PTHR36562">
    <property type="entry name" value="SERINE/ARGININE REPETITIVE MATRIX 2"/>
    <property type="match status" value="1"/>
</dbReference>
<evidence type="ECO:0000259" key="7">
    <source>
        <dbReference type="SMART" id="SM01115"/>
    </source>
</evidence>
<evidence type="ECO:0000313" key="9">
    <source>
        <dbReference type="Proteomes" id="UP001367676"/>
    </source>
</evidence>
<organism evidence="8 9">
    <name type="scientific">Parthenolecanium corni</name>
    <dbReference type="NCBI Taxonomy" id="536013"/>
    <lineage>
        <taxon>Eukaryota</taxon>
        <taxon>Metazoa</taxon>
        <taxon>Ecdysozoa</taxon>
        <taxon>Arthropoda</taxon>
        <taxon>Hexapoda</taxon>
        <taxon>Insecta</taxon>
        <taxon>Pterygota</taxon>
        <taxon>Neoptera</taxon>
        <taxon>Paraneoptera</taxon>
        <taxon>Hemiptera</taxon>
        <taxon>Sternorrhyncha</taxon>
        <taxon>Coccoidea</taxon>
        <taxon>Coccidae</taxon>
        <taxon>Parthenolecanium</taxon>
    </lineage>
</organism>
<protein>
    <recommendedName>
        <fullName evidence="7">CWF21 domain-containing protein</fullName>
    </recommendedName>
</protein>
<dbReference type="GO" id="GO:0008380">
    <property type="term" value="P:RNA splicing"/>
    <property type="evidence" value="ECO:0007669"/>
    <property type="project" value="UniProtKB-KW"/>
</dbReference>
<evidence type="ECO:0000256" key="6">
    <source>
        <dbReference type="ARBA" id="ARBA00023242"/>
    </source>
</evidence>
<proteinExistence type="inferred from homology"/>
<name>A0AAN9TLL3_9HEMI</name>
<keyword evidence="5" id="KW-0508">mRNA splicing</keyword>
<dbReference type="Proteomes" id="UP001367676">
    <property type="component" value="Unassembled WGS sequence"/>
</dbReference>
<dbReference type="Gene3D" id="6.10.140.420">
    <property type="match status" value="1"/>
</dbReference>
<dbReference type="SMART" id="SM01115">
    <property type="entry name" value="cwf21"/>
    <property type="match status" value="1"/>
</dbReference>
<evidence type="ECO:0000313" key="8">
    <source>
        <dbReference type="EMBL" id="KAK7597839.1"/>
    </source>
</evidence>
<dbReference type="AlphaFoldDB" id="A0AAN9TLL3"/>
<dbReference type="InterPro" id="IPR013170">
    <property type="entry name" value="mRNA_splic_Cwf21_dom"/>
</dbReference>
<comment type="caution">
    <text evidence="8">The sequence shown here is derived from an EMBL/GenBank/DDBJ whole genome shotgun (WGS) entry which is preliminary data.</text>
</comment>
<gene>
    <name evidence="8" type="ORF">V9T40_010064</name>
</gene>
<keyword evidence="4" id="KW-0747">Spliceosome</keyword>
<keyword evidence="6" id="KW-0539">Nucleus</keyword>
<comment type="subcellular location">
    <subcellularLocation>
        <location evidence="1">Nucleus</location>
    </subcellularLocation>
</comment>
<comment type="similarity">
    <text evidence="2">Belongs to the CWC21 family.</text>
</comment>
<evidence type="ECO:0000256" key="2">
    <source>
        <dbReference type="ARBA" id="ARBA00005954"/>
    </source>
</evidence>
<evidence type="ECO:0000256" key="4">
    <source>
        <dbReference type="ARBA" id="ARBA00022728"/>
    </source>
</evidence>
<dbReference type="PANTHER" id="PTHR36562:SF5">
    <property type="entry name" value="SERINE_ARGININE REPETITIVE MATRIX 2"/>
    <property type="match status" value="1"/>
</dbReference>
<sequence>MYNGIGLATPRGSGTNGYVQRNLALSYKTKEKGNFKAPNEIASPALKKPNTDIIEHDRKRKIEVKCLEFQSMLEDQGCSEEEIDKRVQTYRESLLGERAKEAKDKHGRIM</sequence>